<evidence type="ECO:0000313" key="3">
    <source>
        <dbReference type="Proteomes" id="UP000076715"/>
    </source>
</evidence>
<feature type="transmembrane region" description="Helical" evidence="1">
    <location>
        <begin position="6"/>
        <end position="22"/>
    </location>
</feature>
<dbReference type="Proteomes" id="UP000076715">
    <property type="component" value="Unassembled WGS sequence"/>
</dbReference>
<keyword evidence="1" id="KW-0472">Membrane</keyword>
<keyword evidence="1" id="KW-1133">Transmembrane helix</keyword>
<feature type="transmembrane region" description="Helical" evidence="1">
    <location>
        <begin position="104"/>
        <end position="122"/>
    </location>
</feature>
<feature type="transmembrane region" description="Helical" evidence="1">
    <location>
        <begin position="198"/>
        <end position="223"/>
    </location>
</feature>
<proteinExistence type="predicted"/>
<accession>A0A163C2I9</accession>
<evidence type="ECO:0000256" key="1">
    <source>
        <dbReference type="SAM" id="Phobius"/>
    </source>
</evidence>
<evidence type="ECO:0008006" key="4">
    <source>
        <dbReference type="Google" id="ProtNLM"/>
    </source>
</evidence>
<dbReference type="AlphaFoldDB" id="A0A163C2I9"/>
<feature type="transmembrane region" description="Helical" evidence="1">
    <location>
        <begin position="75"/>
        <end position="92"/>
    </location>
</feature>
<dbReference type="EMBL" id="LQRT01000002">
    <property type="protein sequence ID" value="KZS42002.1"/>
    <property type="molecule type" value="Genomic_DNA"/>
</dbReference>
<comment type="caution">
    <text evidence="2">The sequence shown here is derived from an EMBL/GenBank/DDBJ whole genome shotgun (WGS) entry which is preliminary data.</text>
</comment>
<evidence type="ECO:0000313" key="2">
    <source>
        <dbReference type="EMBL" id="KZS42002.1"/>
    </source>
</evidence>
<gene>
    <name evidence="2" type="ORF">AWE51_00750</name>
</gene>
<organism evidence="2 3">
    <name type="scientific">Aquimarina aggregata</name>
    <dbReference type="NCBI Taxonomy" id="1642818"/>
    <lineage>
        <taxon>Bacteria</taxon>
        <taxon>Pseudomonadati</taxon>
        <taxon>Bacteroidota</taxon>
        <taxon>Flavobacteriia</taxon>
        <taxon>Flavobacteriales</taxon>
        <taxon>Flavobacteriaceae</taxon>
        <taxon>Aquimarina</taxon>
    </lineage>
</organism>
<reference evidence="2 3" key="1">
    <citation type="submission" date="2016-01" db="EMBL/GenBank/DDBJ databases">
        <title>The draft genome sequence of Aquimarina sp. RZW4-3-2.</title>
        <authorList>
            <person name="Wang Y."/>
        </authorList>
    </citation>
    <scope>NUCLEOTIDE SEQUENCE [LARGE SCALE GENOMIC DNA]</scope>
    <source>
        <strain evidence="2 3">RZW4-3-2</strain>
    </source>
</reference>
<feature type="transmembrane region" description="Helical" evidence="1">
    <location>
        <begin position="165"/>
        <end position="186"/>
    </location>
</feature>
<protein>
    <recommendedName>
        <fullName evidence="4">Histidine kinase N-terminal 7TM region domain-containing protein</fullName>
    </recommendedName>
</protein>
<feature type="transmembrane region" description="Helical" evidence="1">
    <location>
        <begin position="134"/>
        <end position="153"/>
    </location>
</feature>
<keyword evidence="3" id="KW-1185">Reference proteome</keyword>
<sequence>MWFLISILTLELLAAIAGTLYIRKRRVTKRSIRYLVYFLWFTVFVEYVFGLMPYYIEHIPLLVNLKNGFFSTNVWVYNVYTIISGLFYIYFIEQQTHIRWIKGFLRVLILLFICICGTQLVTTDGFFVEFHRLLYAYNILFVLIAVILLLYDYIMTDEIIPILDISISASIGIFVFHTLEIPLIVYRYIDSISGRAAFILYGLLSVACLFLYGLCIIGFILGLKRKVD</sequence>
<keyword evidence="1" id="KW-0812">Transmembrane</keyword>
<name>A0A163C2I9_9FLAO</name>
<feature type="transmembrane region" description="Helical" evidence="1">
    <location>
        <begin position="34"/>
        <end position="55"/>
    </location>
</feature>